<dbReference type="Proteomes" id="UP000694523">
    <property type="component" value="Unplaced"/>
</dbReference>
<evidence type="ECO:0000256" key="1">
    <source>
        <dbReference type="SAM" id="MobiDB-lite"/>
    </source>
</evidence>
<dbReference type="PANTHER" id="PTHR35675">
    <property type="entry name" value="HYPOTHETICAL PROTEIN LOC100362216"/>
    <property type="match status" value="1"/>
</dbReference>
<protein>
    <submittedName>
        <fullName evidence="2">Uncharacterized protein</fullName>
    </submittedName>
</protein>
<evidence type="ECO:0000313" key="2">
    <source>
        <dbReference type="Ensembl" id="ENSNMLP00000036379.1"/>
    </source>
</evidence>
<reference evidence="2" key="2">
    <citation type="submission" date="2025-09" db="UniProtKB">
        <authorList>
            <consortium name="Ensembl"/>
        </authorList>
    </citation>
    <scope>IDENTIFICATION</scope>
</reference>
<sequence length="285" mass="31551">GPCSLGDALAEEEKEFQKVLAQIGGREKIHLVSDVGKSKEDDDAGILPKAVANPSEDGGKETRNDSCQKTVTRRTNISSTKRTIDSPIIVFLFRQTFISCQGNLLYLKEILRDVKARTKRAKVAQPALIGLIRTTLESAETDSKTLQTKAAFIKWGLLINWQRGKHVLIVSFKDNTRHRRNSILWPFQCLFGTNGRTPRNQANSSSSGHRQTGRSISTGPKGTHLLNRSFLTGLHQFLLCTEIKCMLCFVFLPGNHKDREAGIPLKTNIQSAVAHVDEESSGKDG</sequence>
<evidence type="ECO:0000313" key="3">
    <source>
        <dbReference type="Proteomes" id="UP000694523"/>
    </source>
</evidence>
<feature type="compositionally biased region" description="Polar residues" evidence="1">
    <location>
        <begin position="67"/>
        <end position="76"/>
    </location>
</feature>
<feature type="compositionally biased region" description="Basic and acidic residues" evidence="1">
    <location>
        <begin position="57"/>
        <end position="66"/>
    </location>
</feature>
<feature type="region of interest" description="Disordered" evidence="1">
    <location>
        <begin position="198"/>
        <end position="220"/>
    </location>
</feature>
<name>A0A8C6UKC8_9GOBI</name>
<organism evidence="2 3">
    <name type="scientific">Neogobius melanostomus</name>
    <name type="common">round goby</name>
    <dbReference type="NCBI Taxonomy" id="47308"/>
    <lineage>
        <taxon>Eukaryota</taxon>
        <taxon>Metazoa</taxon>
        <taxon>Chordata</taxon>
        <taxon>Craniata</taxon>
        <taxon>Vertebrata</taxon>
        <taxon>Euteleostomi</taxon>
        <taxon>Actinopterygii</taxon>
        <taxon>Neopterygii</taxon>
        <taxon>Teleostei</taxon>
        <taxon>Neoteleostei</taxon>
        <taxon>Acanthomorphata</taxon>
        <taxon>Gobiaria</taxon>
        <taxon>Gobiiformes</taxon>
        <taxon>Gobioidei</taxon>
        <taxon>Gobiidae</taxon>
        <taxon>Benthophilinae</taxon>
        <taxon>Neogobiini</taxon>
        <taxon>Neogobius</taxon>
    </lineage>
</organism>
<keyword evidence="3" id="KW-1185">Reference proteome</keyword>
<dbReference type="Ensembl" id="ENSNMLT00000040526.1">
    <property type="protein sequence ID" value="ENSNMLP00000036379.1"/>
    <property type="gene ID" value="ENSNMLG00000022567.1"/>
</dbReference>
<reference evidence="2" key="1">
    <citation type="submission" date="2025-08" db="UniProtKB">
        <authorList>
            <consortium name="Ensembl"/>
        </authorList>
    </citation>
    <scope>IDENTIFICATION</scope>
</reference>
<feature type="region of interest" description="Disordered" evidence="1">
    <location>
        <begin position="34"/>
        <end position="76"/>
    </location>
</feature>
<accession>A0A8C6UKC8</accession>
<dbReference type="AlphaFoldDB" id="A0A8C6UKC8"/>
<proteinExistence type="predicted"/>
<dbReference type="PANTHER" id="PTHR35675:SF1">
    <property type="entry name" value="RIKEN CDNA 2810459M11 GENE"/>
    <property type="match status" value="1"/>
</dbReference>